<proteinExistence type="predicted"/>
<gene>
    <name evidence="2" type="ORF">LX74_02277</name>
</gene>
<keyword evidence="1" id="KW-0732">Signal</keyword>
<dbReference type="EMBL" id="VNHK01000007">
    <property type="protein sequence ID" value="TYO90957.1"/>
    <property type="molecule type" value="Genomic_DNA"/>
</dbReference>
<accession>A0ABY3NEV9</accession>
<feature type="signal peptide" evidence="1">
    <location>
        <begin position="1"/>
        <end position="29"/>
    </location>
</feature>
<feature type="chain" id="PRO_5046760785" evidence="1">
    <location>
        <begin position="30"/>
        <end position="465"/>
    </location>
</feature>
<sequence length="465" mass="52406">MKLVYICSYNFFMMKKILLFVLVSTYSFAQDTVEYNFPKIKSGISIPVVIPMAEINRLINQSINGVIYEDKSYTDNNNDQFKTRVEKNGNIVIQGLTNNRIMISVPLKIWAEKGYGTLGYYTYQSTNFSVVMNFISNISFNNNWTLNTATTTAGFVWKEKPVLDYGKVKIPISSLIESTLTKQQQKFTGVIDQQVKEKMNMQPYLVMAWNQFVNPINISEEYHTWLKISPQSLSATPLKVYANQISATLGVDLYSETFTGNQPAAGASVTTVPGFVTKPAIDNVFKLQTTANIPFTEATKLAEQQFLHKEFTFREGKSKIVIESIKVYGKDEKVVIEAETSGTVNGTSIITGTPTYDPVKKKIVFTDTKFNLKTSNVFQKTLVFLFKGKIINMIEKEYGIPTLDMEKSSRKSIEESLNKEYYKGLFIKGKVIDFRPSDFVVGNSSITAIIDTKANAQLMISGLSF</sequence>
<dbReference type="Proteomes" id="UP000324513">
    <property type="component" value="Unassembled WGS sequence"/>
</dbReference>
<dbReference type="Pfam" id="PF14356">
    <property type="entry name" value="DUF4403"/>
    <property type="match status" value="1"/>
</dbReference>
<organism evidence="2 3">
    <name type="scientific">Elizabethkingia miricola</name>
    <name type="common">Chryseobacterium miricola</name>
    <dbReference type="NCBI Taxonomy" id="172045"/>
    <lineage>
        <taxon>Bacteria</taxon>
        <taxon>Pseudomonadati</taxon>
        <taxon>Bacteroidota</taxon>
        <taxon>Flavobacteriia</taxon>
        <taxon>Flavobacteriales</taxon>
        <taxon>Weeksellaceae</taxon>
        <taxon>Elizabethkingia</taxon>
    </lineage>
</organism>
<reference evidence="2 3" key="1">
    <citation type="submission" date="2019-07" db="EMBL/GenBank/DDBJ databases">
        <title>Genomic Encyclopedia of Archaeal and Bacterial Type Strains, Phase II (KMG-II): from individual species to whole genera.</title>
        <authorList>
            <person name="Goeker M."/>
        </authorList>
    </citation>
    <scope>NUCLEOTIDE SEQUENCE [LARGE SCALE GENOMIC DNA]</scope>
    <source>
        <strain evidence="2 3">DSM 14571</strain>
    </source>
</reference>
<protein>
    <submittedName>
        <fullName evidence="2">Uncharacterized protein DUF4403</fullName>
    </submittedName>
</protein>
<comment type="caution">
    <text evidence="2">The sequence shown here is derived from an EMBL/GenBank/DDBJ whole genome shotgun (WGS) entry which is preliminary data.</text>
</comment>
<evidence type="ECO:0000313" key="2">
    <source>
        <dbReference type="EMBL" id="TYO90957.1"/>
    </source>
</evidence>
<keyword evidence="3" id="KW-1185">Reference proteome</keyword>
<dbReference type="InterPro" id="IPR025515">
    <property type="entry name" value="DUF4403"/>
</dbReference>
<evidence type="ECO:0000256" key="1">
    <source>
        <dbReference type="SAM" id="SignalP"/>
    </source>
</evidence>
<evidence type="ECO:0000313" key="3">
    <source>
        <dbReference type="Proteomes" id="UP000324513"/>
    </source>
</evidence>
<name>A0ABY3NEV9_ELIMR</name>